<name>A0A386ZDN4_9NOCA</name>
<dbReference type="PANTHER" id="PTHR11516">
    <property type="entry name" value="PYRUVATE DEHYDROGENASE E1 COMPONENT, ALPHA SUBUNIT BACTERIAL AND ORGANELLAR"/>
    <property type="match status" value="1"/>
</dbReference>
<sequence length="330" mass="35192">MDDISVPADIGPDTLLEIFTVATRIKVCDEKFRSLVLAGQVSAQYYSPRGQEIVSASVGSLLRPDDYVVTTYRGLHDQIAKGVPLRELWAEFFGKATGLCKGKGGPMHITHPQSGLMVTTGIVGSGLPIGAGLALAAQLRGTDQVTVVNFGDGASNIGAFHEACNLAGVWKLPVVFCCHNNLYAEHTSFEDGTSVGRIADRAAAYGFPGVRVNGNDPVEMLGAAAAAVERARRGEGPTLIEAMTFRFYGHQMSDQNEYMKPGELAAARAADPVVAMRKWLADTAIADEQRLAGIEADIKAEVEDAYRFAEQSPVADLGEALTDVYEEALA</sequence>
<dbReference type="OrthoDB" id="9766715at2"/>
<dbReference type="GO" id="GO:0006086">
    <property type="term" value="P:pyruvate decarboxylation to acetyl-CoA"/>
    <property type="evidence" value="ECO:0007669"/>
    <property type="project" value="TreeGrafter"/>
</dbReference>
<evidence type="ECO:0000256" key="1">
    <source>
        <dbReference type="ARBA" id="ARBA00001964"/>
    </source>
</evidence>
<dbReference type="Pfam" id="PF00676">
    <property type="entry name" value="E1_dh"/>
    <property type="match status" value="1"/>
</dbReference>
<dbReference type="CDD" id="cd02000">
    <property type="entry name" value="TPP_E1_PDC_ADC_BCADC"/>
    <property type="match status" value="1"/>
</dbReference>
<dbReference type="Proteomes" id="UP000267164">
    <property type="component" value="Chromosome"/>
</dbReference>
<comment type="cofactor">
    <cofactor evidence="1">
        <name>thiamine diphosphate</name>
        <dbReference type="ChEBI" id="CHEBI:58937"/>
    </cofactor>
</comment>
<accession>A0A386ZDN4</accession>
<protein>
    <submittedName>
        <fullName evidence="5">Thiamine pyrophosphate-dependent dehydrogenase E1 component subunit alpha</fullName>
    </submittedName>
</protein>
<organism evidence="5 6">
    <name type="scientific">Nocardia yunnanensis</name>
    <dbReference type="NCBI Taxonomy" id="2382165"/>
    <lineage>
        <taxon>Bacteria</taxon>
        <taxon>Bacillati</taxon>
        <taxon>Actinomycetota</taxon>
        <taxon>Actinomycetes</taxon>
        <taxon>Mycobacteriales</taxon>
        <taxon>Nocardiaceae</taxon>
        <taxon>Nocardia</taxon>
    </lineage>
</organism>
<dbReference type="RefSeq" id="WP_120738026.1">
    <property type="nucleotide sequence ID" value="NZ_CP032568.1"/>
</dbReference>
<evidence type="ECO:0000313" key="5">
    <source>
        <dbReference type="EMBL" id="AYF75477.1"/>
    </source>
</evidence>
<reference evidence="5 6" key="1">
    <citation type="submission" date="2018-09" db="EMBL/GenBank/DDBJ databases">
        <title>Nocardia yunnanensis sp. nov., an actinomycete isolated from a soil sample.</title>
        <authorList>
            <person name="Zhang J."/>
        </authorList>
    </citation>
    <scope>NUCLEOTIDE SEQUENCE [LARGE SCALE GENOMIC DNA]</scope>
    <source>
        <strain evidence="5 6">CFHS0054</strain>
    </source>
</reference>
<dbReference type="EMBL" id="CP032568">
    <property type="protein sequence ID" value="AYF75477.1"/>
    <property type="molecule type" value="Genomic_DNA"/>
</dbReference>
<dbReference type="Gene3D" id="3.40.50.970">
    <property type="match status" value="1"/>
</dbReference>
<dbReference type="GO" id="GO:0000287">
    <property type="term" value="F:magnesium ion binding"/>
    <property type="evidence" value="ECO:0007669"/>
    <property type="project" value="UniProtKB-ARBA"/>
</dbReference>
<evidence type="ECO:0000256" key="3">
    <source>
        <dbReference type="ARBA" id="ARBA00023052"/>
    </source>
</evidence>
<evidence type="ECO:0000256" key="2">
    <source>
        <dbReference type="ARBA" id="ARBA00023002"/>
    </source>
</evidence>
<dbReference type="AlphaFoldDB" id="A0A386ZDN4"/>
<feature type="domain" description="Dehydrogenase E1 component" evidence="4">
    <location>
        <begin position="47"/>
        <end position="315"/>
    </location>
</feature>
<evidence type="ECO:0000259" key="4">
    <source>
        <dbReference type="Pfam" id="PF00676"/>
    </source>
</evidence>
<dbReference type="SUPFAM" id="SSF52518">
    <property type="entry name" value="Thiamin diphosphate-binding fold (THDP-binding)"/>
    <property type="match status" value="1"/>
</dbReference>
<keyword evidence="6" id="KW-1185">Reference proteome</keyword>
<dbReference type="InterPro" id="IPR050642">
    <property type="entry name" value="PDH_E1_Alpha_Subunit"/>
</dbReference>
<dbReference type="PANTHER" id="PTHR11516:SF60">
    <property type="entry name" value="PYRUVATE DEHYDROGENASE E1 COMPONENT SUBUNIT ALPHA"/>
    <property type="match status" value="1"/>
</dbReference>
<dbReference type="GO" id="GO:0004739">
    <property type="term" value="F:pyruvate dehydrogenase (acetyl-transferring) activity"/>
    <property type="evidence" value="ECO:0007669"/>
    <property type="project" value="TreeGrafter"/>
</dbReference>
<gene>
    <name evidence="5" type="ORF">D7D52_18270</name>
</gene>
<dbReference type="InterPro" id="IPR029061">
    <property type="entry name" value="THDP-binding"/>
</dbReference>
<evidence type="ECO:0000313" key="6">
    <source>
        <dbReference type="Proteomes" id="UP000267164"/>
    </source>
</evidence>
<proteinExistence type="predicted"/>
<dbReference type="KEGG" id="nyu:D7D52_18270"/>
<keyword evidence="2" id="KW-0560">Oxidoreductase</keyword>
<dbReference type="InterPro" id="IPR001017">
    <property type="entry name" value="DH_E1"/>
</dbReference>
<keyword evidence="3" id="KW-0786">Thiamine pyrophosphate</keyword>